<dbReference type="GO" id="GO:0016887">
    <property type="term" value="F:ATP hydrolysis activity"/>
    <property type="evidence" value="ECO:0007669"/>
    <property type="project" value="InterPro"/>
</dbReference>
<evidence type="ECO:0000256" key="7">
    <source>
        <dbReference type="ARBA" id="ARBA00025157"/>
    </source>
</evidence>
<gene>
    <name evidence="9" type="ORF">SAMN04487948_12255</name>
</gene>
<evidence type="ECO:0000256" key="5">
    <source>
        <dbReference type="ARBA" id="ARBA00022840"/>
    </source>
</evidence>
<dbReference type="RefSeq" id="WP_089827516.1">
    <property type="nucleotide sequence ID" value="NZ_FODV01000022.1"/>
</dbReference>
<keyword evidence="4" id="KW-0547">Nucleotide-binding</keyword>
<dbReference type="SUPFAM" id="SSF52540">
    <property type="entry name" value="P-loop containing nucleoside triphosphate hydrolases"/>
    <property type="match status" value="1"/>
</dbReference>
<keyword evidence="5 9" id="KW-0067">ATP-binding</keyword>
<dbReference type="InterPro" id="IPR027417">
    <property type="entry name" value="P-loop_NTPase"/>
</dbReference>
<dbReference type="InterPro" id="IPR015856">
    <property type="entry name" value="ABC_transpr_CbiO/EcfA_su"/>
</dbReference>
<keyword evidence="3" id="KW-0813">Transport</keyword>
<keyword evidence="10" id="KW-1185">Reference proteome</keyword>
<comment type="similarity">
    <text evidence="2">Belongs to the ABC transporter superfamily.</text>
</comment>
<evidence type="ECO:0000313" key="9">
    <source>
        <dbReference type="EMBL" id="SEP21892.1"/>
    </source>
</evidence>
<evidence type="ECO:0000256" key="3">
    <source>
        <dbReference type="ARBA" id="ARBA00022448"/>
    </source>
</evidence>
<dbReference type="Gene3D" id="3.40.50.300">
    <property type="entry name" value="P-loop containing nucleotide triphosphate hydrolases"/>
    <property type="match status" value="1"/>
</dbReference>
<dbReference type="PROSITE" id="PS00211">
    <property type="entry name" value="ABC_TRANSPORTER_1"/>
    <property type="match status" value="1"/>
</dbReference>
<comment type="subcellular location">
    <subcellularLocation>
        <location evidence="1">Cell membrane</location>
        <topology evidence="1">Peripheral membrane protein</topology>
    </subcellularLocation>
</comment>
<evidence type="ECO:0000313" key="10">
    <source>
        <dbReference type="Proteomes" id="UP000199126"/>
    </source>
</evidence>
<dbReference type="Proteomes" id="UP000199126">
    <property type="component" value="Unassembled WGS sequence"/>
</dbReference>
<comment type="function">
    <text evidence="7">Probably part of an ABC transporter complex. Responsible for energy coupling to the transport system.</text>
</comment>
<evidence type="ECO:0000259" key="8">
    <source>
        <dbReference type="PROSITE" id="PS50893"/>
    </source>
</evidence>
<evidence type="ECO:0000256" key="1">
    <source>
        <dbReference type="ARBA" id="ARBA00004202"/>
    </source>
</evidence>
<dbReference type="InterPro" id="IPR003593">
    <property type="entry name" value="AAA+_ATPase"/>
</dbReference>
<reference evidence="10" key="1">
    <citation type="submission" date="2016-10" db="EMBL/GenBank/DDBJ databases">
        <authorList>
            <person name="Varghese N."/>
            <person name="Submissions S."/>
        </authorList>
    </citation>
    <scope>NUCLEOTIDE SEQUENCE [LARGE SCALE GENOMIC DNA]</scope>
    <source>
        <strain evidence="10">CGMCC 1.10121</strain>
    </source>
</reference>
<dbReference type="PANTHER" id="PTHR43553:SF24">
    <property type="entry name" value="ENERGY-COUPLING FACTOR TRANSPORTER ATP-BINDING PROTEIN ECFA1"/>
    <property type="match status" value="1"/>
</dbReference>
<dbReference type="PANTHER" id="PTHR43553">
    <property type="entry name" value="HEAVY METAL TRANSPORTER"/>
    <property type="match status" value="1"/>
</dbReference>
<dbReference type="PROSITE" id="PS50893">
    <property type="entry name" value="ABC_TRANSPORTER_2"/>
    <property type="match status" value="1"/>
</dbReference>
<evidence type="ECO:0000256" key="2">
    <source>
        <dbReference type="ARBA" id="ARBA00005417"/>
    </source>
</evidence>
<feature type="domain" description="ABC transporter" evidence="8">
    <location>
        <begin position="6"/>
        <end position="236"/>
    </location>
</feature>
<keyword evidence="6" id="KW-0472">Membrane</keyword>
<dbReference type="GO" id="GO:0043190">
    <property type="term" value="C:ATP-binding cassette (ABC) transporter complex"/>
    <property type="evidence" value="ECO:0007669"/>
    <property type="project" value="TreeGrafter"/>
</dbReference>
<dbReference type="InterPro" id="IPR003439">
    <property type="entry name" value="ABC_transporter-like_ATP-bd"/>
</dbReference>
<dbReference type="EMBL" id="FODV01000022">
    <property type="protein sequence ID" value="SEP21892.1"/>
    <property type="molecule type" value="Genomic_DNA"/>
</dbReference>
<sequence length="273" mass="29651">MTDPVVDARDVTYRHPDGTVAVDGASLRVDPGTRVALLGANGAGKSTLLQLLGGLHDPDEGSVRWFGDRDVDTVRDRLAVLLQDADDYLFNPTVREDLEYGPRQLRLSTAEIDDRVTELAARFDLEHLLDRPPFRLSGGEKRRAAFAAALSTEPEVLLLDEPVSHLDAQNRRRILDALDDLAADGVTTVVATPDPDLVPAVADRVCLLGPDGRVVADGTPREVLTDRERLRTAGLRPPTLVRLFDDLDGVDGDDVPVSMPEAETTLRALLDDG</sequence>
<dbReference type="OrthoDB" id="35850at2157"/>
<dbReference type="AlphaFoldDB" id="A0A1H8W2M0"/>
<accession>A0A1H8W2M0</accession>
<dbReference type="Pfam" id="PF00005">
    <property type="entry name" value="ABC_tran"/>
    <property type="match status" value="1"/>
</dbReference>
<protein>
    <submittedName>
        <fullName evidence="9">Cobalt/nickel transport system ATP-binding protein</fullName>
    </submittedName>
</protein>
<dbReference type="InterPro" id="IPR017871">
    <property type="entry name" value="ABC_transporter-like_CS"/>
</dbReference>
<evidence type="ECO:0000256" key="6">
    <source>
        <dbReference type="ARBA" id="ARBA00023136"/>
    </source>
</evidence>
<name>A0A1H8W2M0_9EURY</name>
<organism evidence="9 10">
    <name type="scientific">Halogranum amylolyticum</name>
    <dbReference type="NCBI Taxonomy" id="660520"/>
    <lineage>
        <taxon>Archaea</taxon>
        <taxon>Methanobacteriati</taxon>
        <taxon>Methanobacteriota</taxon>
        <taxon>Stenosarchaea group</taxon>
        <taxon>Halobacteria</taxon>
        <taxon>Halobacteriales</taxon>
        <taxon>Haloferacaceae</taxon>
    </lineage>
</organism>
<proteinExistence type="inferred from homology"/>
<dbReference type="GO" id="GO:0005524">
    <property type="term" value="F:ATP binding"/>
    <property type="evidence" value="ECO:0007669"/>
    <property type="project" value="UniProtKB-KW"/>
</dbReference>
<dbReference type="GO" id="GO:0042626">
    <property type="term" value="F:ATPase-coupled transmembrane transporter activity"/>
    <property type="evidence" value="ECO:0007669"/>
    <property type="project" value="TreeGrafter"/>
</dbReference>
<evidence type="ECO:0000256" key="4">
    <source>
        <dbReference type="ARBA" id="ARBA00022741"/>
    </source>
</evidence>
<dbReference type="CDD" id="cd03225">
    <property type="entry name" value="ABC_cobalt_CbiO_domain1"/>
    <property type="match status" value="1"/>
</dbReference>
<dbReference type="InterPro" id="IPR050095">
    <property type="entry name" value="ECF_ABC_transporter_ATP-bd"/>
</dbReference>
<dbReference type="SMART" id="SM00382">
    <property type="entry name" value="AAA"/>
    <property type="match status" value="1"/>
</dbReference>